<dbReference type="CDD" id="cd18012">
    <property type="entry name" value="DEXQc_arch_SWI2_SNF2"/>
    <property type="match status" value="1"/>
</dbReference>
<dbReference type="SMART" id="SM00490">
    <property type="entry name" value="HELICc"/>
    <property type="match status" value="1"/>
</dbReference>
<keyword evidence="1" id="KW-0378">Hydrolase</keyword>
<dbReference type="SUPFAM" id="SSF52540">
    <property type="entry name" value="P-loop containing nucleoside triphosphate hydrolases"/>
    <property type="match status" value="2"/>
</dbReference>
<evidence type="ECO:0000259" key="3">
    <source>
        <dbReference type="PROSITE" id="PS51192"/>
    </source>
</evidence>
<gene>
    <name evidence="5" type="ORF">HELGO_WM8402</name>
</gene>
<keyword evidence="2 5" id="KW-0067">ATP-binding</keyword>
<dbReference type="PANTHER" id="PTHR10799">
    <property type="entry name" value="SNF2/RAD54 HELICASE FAMILY"/>
    <property type="match status" value="1"/>
</dbReference>
<dbReference type="InterPro" id="IPR027417">
    <property type="entry name" value="P-loop_NTPase"/>
</dbReference>
<accession>A0A6S6U6U3</accession>
<name>A0A6S6U6U3_9GAMM</name>
<dbReference type="GO" id="GO:0016787">
    <property type="term" value="F:hydrolase activity"/>
    <property type="evidence" value="ECO:0007669"/>
    <property type="project" value="UniProtKB-KW"/>
</dbReference>
<dbReference type="PROSITE" id="PS51194">
    <property type="entry name" value="HELICASE_CTER"/>
    <property type="match status" value="1"/>
</dbReference>
<dbReference type="InterPro" id="IPR038718">
    <property type="entry name" value="SNF2-like_sf"/>
</dbReference>
<evidence type="ECO:0000256" key="2">
    <source>
        <dbReference type="ARBA" id="ARBA00022806"/>
    </source>
</evidence>
<dbReference type="SMART" id="SM00487">
    <property type="entry name" value="DEXDc"/>
    <property type="match status" value="1"/>
</dbReference>
<proteinExistence type="predicted"/>
<dbReference type="InterPro" id="IPR001650">
    <property type="entry name" value="Helicase_C-like"/>
</dbReference>
<evidence type="ECO:0000256" key="1">
    <source>
        <dbReference type="ARBA" id="ARBA00022801"/>
    </source>
</evidence>
<organism evidence="5">
    <name type="scientific">uncultured Thiotrichaceae bacterium</name>
    <dbReference type="NCBI Taxonomy" id="298394"/>
    <lineage>
        <taxon>Bacteria</taxon>
        <taxon>Pseudomonadati</taxon>
        <taxon>Pseudomonadota</taxon>
        <taxon>Gammaproteobacteria</taxon>
        <taxon>Thiotrichales</taxon>
        <taxon>Thiotrichaceae</taxon>
        <taxon>environmental samples</taxon>
    </lineage>
</organism>
<evidence type="ECO:0000313" key="5">
    <source>
        <dbReference type="EMBL" id="CAA6827475.1"/>
    </source>
</evidence>
<reference evidence="5" key="1">
    <citation type="submission" date="2020-01" db="EMBL/GenBank/DDBJ databases">
        <authorList>
            <person name="Meier V. D."/>
            <person name="Meier V D."/>
        </authorList>
    </citation>
    <scope>NUCLEOTIDE SEQUENCE</scope>
    <source>
        <strain evidence="5">HLG_WM_MAG_07</strain>
    </source>
</reference>
<dbReference type="InterPro" id="IPR014001">
    <property type="entry name" value="Helicase_ATP-bd"/>
</dbReference>
<feature type="domain" description="Helicase ATP-binding" evidence="3">
    <location>
        <begin position="964"/>
        <end position="1120"/>
    </location>
</feature>
<dbReference type="CDD" id="cd18793">
    <property type="entry name" value="SF2_C_SNF"/>
    <property type="match status" value="1"/>
</dbReference>
<dbReference type="GO" id="GO:0004386">
    <property type="term" value="F:helicase activity"/>
    <property type="evidence" value="ECO:0007669"/>
    <property type="project" value="UniProtKB-KW"/>
</dbReference>
<dbReference type="Gene3D" id="3.40.50.300">
    <property type="entry name" value="P-loop containing nucleotide triphosphate hydrolases"/>
    <property type="match status" value="1"/>
</dbReference>
<keyword evidence="2 5" id="KW-0347">Helicase</keyword>
<sequence>MTDDAAQSTLCRLLLLPWWISVFDKNKFNELAIQHRSLIELLSIIYVPVAATPLVQCINKAEILNPENDLAWTTRSVKLCMNDLHEMGLVNIHNNLFSCADDTVDEITFNAIDEDRFRHLSETVQSVFPAKKAFSGKRIWTSWESAIADVRICLYQGDYLSIKPMLDDIQSQFQYLREGSTYPFPDIFGPQISQRHLNYLPDEVITLSIAPFYLAYATLELDNIDELWAEMQRRQESITDENQRNILNTLIAEQSLVRSETEFFPNKPDNNYYSSLWNNAKSFQQLTHKKPDDALETYETGLRLLRKATKKPHDAYFADTFEVFHFLHLLATNQPDAINKTIRAHTALHEQFVSYYLLVAYADLISGGNENELKDEIELLPYETDAFIALMILLIAYWSGIKVEDNWLVTAKNMQKKARNNGYAWFASEFSTALGLLLNNTDVDKTDYQKYGEKTHKQYGTTTLFQLVNPQHGWERSLNALSVFAETTKPKEKTTDRIIWVIDENADLGWNIAPKLQKQTKSGGWSKGRSISVKQMYAEQLTSDLLSTEDMKVCEAIRSLKTYHFYSNEFSIPLESLWSSLTKHPRVFWDKSRSTPVDILQGEVELLVTEEGSEIRVSLYPDIHHHGTLQSQVAIVKETPTRLRFYNITEQHEQLLNILGNGLLVPLDEEEKLRSTLLSLAPMLNIQSDISGVDNATEVEPNNTLHVHLLPYADGLRMSMRVQPFATDDTPMYPPGEGRQKILIEIDGKKVKTKRDLDTEKTFAEHLVDNINVFADWDNFADEFILESPEEALEGLSGLHELGDAIVLEWPEGEVMRINASLSPHNMRININEKGKWFELDGEVQVSDNLIISLGQLLEMSRNSKGRFLKMGEGQYLSLTNNLRKKLHALESYSEQIDGKTHIDGLASLALEDFLDEVDLLEGDGKWQEHVQRLKNIQDEAHILPTNLDADLRDYQVEGFNWISRLAKWGVGACLADDMGLGKTIQSLAFILTQAHKGPCLVIAPVSVCNNWHSETEKFASSLNPIFYRGKDRIALLESLKPHDVLICSYGLLPQDADQLTAIHWNMVILDEAQAIKNIGTKRTQAAWGLNADFRLITTGTPIENHLGELWSLFRFLNPGLLGTQEHFMRQYMSPIERYKDQNASYSLRRIIQPFILRRTKSQVLKELPPRTEITYSVPLSTEERALYEAVRQKAMAKFEKKEQNPNAKGADHIEILAEITRLRLASCHPKLIMPNTPLPGSKLQAFGVILEELLDNNHKALVFSQFVKHLAILREYLDEKGIKYQYLDGSTPQTRRKKAVDDFQDGSGDVFLISLKAGGSGLNLTEADYVIHMDPWWNPAVEDQASDRAHRIGQQRPVTIYRLVAENTIEEKIVNLHRHKRDLADNLLQGSEVSGKMSTTEMLQLIRGN</sequence>
<dbReference type="Pfam" id="PF00271">
    <property type="entry name" value="Helicase_C"/>
    <property type="match status" value="1"/>
</dbReference>
<evidence type="ECO:0000259" key="4">
    <source>
        <dbReference type="PROSITE" id="PS51194"/>
    </source>
</evidence>
<dbReference type="Pfam" id="PF00176">
    <property type="entry name" value="SNF2-rel_dom"/>
    <property type="match status" value="1"/>
</dbReference>
<dbReference type="InterPro" id="IPR000330">
    <property type="entry name" value="SNF2_N"/>
</dbReference>
<keyword evidence="2 5" id="KW-0547">Nucleotide-binding</keyword>
<dbReference type="PROSITE" id="PS51192">
    <property type="entry name" value="HELICASE_ATP_BIND_1"/>
    <property type="match status" value="1"/>
</dbReference>
<dbReference type="EMBL" id="CACVAY010000140">
    <property type="protein sequence ID" value="CAA6827475.1"/>
    <property type="molecule type" value="Genomic_DNA"/>
</dbReference>
<dbReference type="Gene3D" id="3.40.50.10810">
    <property type="entry name" value="Tandem AAA-ATPase domain"/>
    <property type="match status" value="1"/>
</dbReference>
<dbReference type="GO" id="GO:0005524">
    <property type="term" value="F:ATP binding"/>
    <property type="evidence" value="ECO:0007669"/>
    <property type="project" value="InterPro"/>
</dbReference>
<dbReference type="InterPro" id="IPR049730">
    <property type="entry name" value="SNF2/RAD54-like_C"/>
</dbReference>
<feature type="domain" description="Helicase C-terminal" evidence="4">
    <location>
        <begin position="1243"/>
        <end position="1400"/>
    </location>
</feature>
<protein>
    <submittedName>
        <fullName evidence="5">COG0553: Superfamily II DNA/RNA helicases, SNF2 family</fullName>
    </submittedName>
</protein>